<dbReference type="PANTHER" id="PTHR46084">
    <property type="entry name" value="PROTEIN MALE DISCOVERER 2"/>
    <property type="match status" value="1"/>
</dbReference>
<evidence type="ECO:0000259" key="8">
    <source>
        <dbReference type="PROSITE" id="PS50011"/>
    </source>
</evidence>
<dbReference type="Gene3D" id="1.10.510.10">
    <property type="entry name" value="Transferase(Phosphotransferase) domain 1"/>
    <property type="match status" value="1"/>
</dbReference>
<dbReference type="PANTHER" id="PTHR46084:SF34">
    <property type="entry name" value="PROTEIN KINASE DOMAIN-CONTAINING PROTEIN"/>
    <property type="match status" value="1"/>
</dbReference>
<dbReference type="InterPro" id="IPR011009">
    <property type="entry name" value="Kinase-like_dom_sf"/>
</dbReference>
<keyword evidence="3" id="KW-0732">Signal</keyword>
<proteinExistence type="predicted"/>
<dbReference type="InterPro" id="IPR000719">
    <property type="entry name" value="Prot_kinase_dom"/>
</dbReference>
<evidence type="ECO:0000313" key="10">
    <source>
        <dbReference type="Proteomes" id="UP000824469"/>
    </source>
</evidence>
<dbReference type="GO" id="GO:0005524">
    <property type="term" value="F:ATP binding"/>
    <property type="evidence" value="ECO:0007669"/>
    <property type="project" value="InterPro"/>
</dbReference>
<keyword evidence="4 7" id="KW-1133">Transmembrane helix</keyword>
<name>A0AA38GP38_TAXCH</name>
<dbReference type="Proteomes" id="UP000824469">
    <property type="component" value="Unassembled WGS sequence"/>
</dbReference>
<dbReference type="EMBL" id="JAHRHJ020000002">
    <property type="protein sequence ID" value="KAH9325607.1"/>
    <property type="molecule type" value="Genomic_DNA"/>
</dbReference>
<dbReference type="AlphaFoldDB" id="A0AA38GP38"/>
<dbReference type="SUPFAM" id="SSF56112">
    <property type="entry name" value="Protein kinase-like (PK-like)"/>
    <property type="match status" value="1"/>
</dbReference>
<dbReference type="Pfam" id="PF07714">
    <property type="entry name" value="PK_Tyr_Ser-Thr"/>
    <property type="match status" value="1"/>
</dbReference>
<dbReference type="InterPro" id="IPR008266">
    <property type="entry name" value="Tyr_kinase_AS"/>
</dbReference>
<reference evidence="9 10" key="1">
    <citation type="journal article" date="2021" name="Nat. Plants">
        <title>The Taxus genome provides insights into paclitaxel biosynthesis.</title>
        <authorList>
            <person name="Xiong X."/>
            <person name="Gou J."/>
            <person name="Liao Q."/>
            <person name="Li Y."/>
            <person name="Zhou Q."/>
            <person name="Bi G."/>
            <person name="Li C."/>
            <person name="Du R."/>
            <person name="Wang X."/>
            <person name="Sun T."/>
            <person name="Guo L."/>
            <person name="Liang H."/>
            <person name="Lu P."/>
            <person name="Wu Y."/>
            <person name="Zhang Z."/>
            <person name="Ro D.K."/>
            <person name="Shang Y."/>
            <person name="Huang S."/>
            <person name="Yan J."/>
        </authorList>
    </citation>
    <scope>NUCLEOTIDE SEQUENCE [LARGE SCALE GENOMIC DNA]</scope>
    <source>
        <strain evidence="9">Ta-2019</strain>
    </source>
</reference>
<dbReference type="PROSITE" id="PS00109">
    <property type="entry name" value="PROTEIN_KINASE_TYR"/>
    <property type="match status" value="1"/>
</dbReference>
<gene>
    <name evidence="9" type="ORF">KI387_005785</name>
</gene>
<evidence type="ECO:0000256" key="1">
    <source>
        <dbReference type="ARBA" id="ARBA00004479"/>
    </source>
</evidence>
<dbReference type="PROSITE" id="PS50011">
    <property type="entry name" value="PROTEIN_KINASE_DOM"/>
    <property type="match status" value="1"/>
</dbReference>
<keyword evidence="10" id="KW-1185">Reference proteome</keyword>
<organism evidence="9 10">
    <name type="scientific">Taxus chinensis</name>
    <name type="common">Chinese yew</name>
    <name type="synonym">Taxus wallichiana var. chinensis</name>
    <dbReference type="NCBI Taxonomy" id="29808"/>
    <lineage>
        <taxon>Eukaryota</taxon>
        <taxon>Viridiplantae</taxon>
        <taxon>Streptophyta</taxon>
        <taxon>Embryophyta</taxon>
        <taxon>Tracheophyta</taxon>
        <taxon>Spermatophyta</taxon>
        <taxon>Pinopsida</taxon>
        <taxon>Pinidae</taxon>
        <taxon>Conifers II</taxon>
        <taxon>Cupressales</taxon>
        <taxon>Taxaceae</taxon>
        <taxon>Taxus</taxon>
    </lineage>
</organism>
<accession>A0AA38GP38</accession>
<keyword evidence="5 7" id="KW-0472">Membrane</keyword>
<evidence type="ECO:0000256" key="4">
    <source>
        <dbReference type="ARBA" id="ARBA00022989"/>
    </source>
</evidence>
<dbReference type="InterPro" id="IPR001245">
    <property type="entry name" value="Ser-Thr/Tyr_kinase_cat_dom"/>
</dbReference>
<evidence type="ECO:0000256" key="3">
    <source>
        <dbReference type="ARBA" id="ARBA00022729"/>
    </source>
</evidence>
<protein>
    <recommendedName>
        <fullName evidence="8">Protein kinase domain-containing protein</fullName>
    </recommendedName>
</protein>
<sequence>MDSWVLGLVGAGSVIAMALLLLLVIHISLLLAKHLLSTSETRAAKLENGLTGELNCIFIIYSYIRIRRQPDYGENRHSYLRGFYPFYVLWVSADRKAFTLKAVQKYSEGFSNKVGEGTTNAVFKGILPDAMEVAIKVPKNDVAHSSDVEARSRFQLELLSRIRHQHLVNLIGYCEDGGCRILVFQYASNGTLFENLHVCTGYERLTWKQRMRIITGIAYGLSYLHHSCDPPVIHGDLRSCNILLTEDYAAKINGIGKVPIVASSELALVRRTGASVDPEIVCKGVYSRAGDVYSFGILLLEIVSGRLPFSEQTGLLVEWAGKILPKKEQTVALIDPALNNVVHAELCSVCEVAHLCIQRESSSRPVMRDVVDMLTKDLKIVTEMAAPANSPVTLRGLLEIL</sequence>
<dbReference type="OMA" id="CIQRESS"/>
<dbReference type="GO" id="GO:0016020">
    <property type="term" value="C:membrane"/>
    <property type="evidence" value="ECO:0007669"/>
    <property type="project" value="UniProtKB-SubCell"/>
</dbReference>
<comment type="subcellular location">
    <subcellularLocation>
        <location evidence="6">Endomembrane system</location>
        <topology evidence="6">Single-pass membrane protein</topology>
    </subcellularLocation>
    <subcellularLocation>
        <location evidence="1">Membrane</location>
        <topology evidence="1">Single-pass type I membrane protein</topology>
    </subcellularLocation>
</comment>
<keyword evidence="2 7" id="KW-0812">Transmembrane</keyword>
<feature type="transmembrane region" description="Helical" evidence="7">
    <location>
        <begin position="6"/>
        <end position="32"/>
    </location>
</feature>
<evidence type="ECO:0000256" key="6">
    <source>
        <dbReference type="ARBA" id="ARBA00037847"/>
    </source>
</evidence>
<evidence type="ECO:0000256" key="5">
    <source>
        <dbReference type="ARBA" id="ARBA00023136"/>
    </source>
</evidence>
<comment type="caution">
    <text evidence="9">The sequence shown here is derived from an EMBL/GenBank/DDBJ whole genome shotgun (WGS) entry which is preliminary data.</text>
</comment>
<evidence type="ECO:0000313" key="9">
    <source>
        <dbReference type="EMBL" id="KAH9325607.1"/>
    </source>
</evidence>
<dbReference type="GO" id="GO:0004672">
    <property type="term" value="F:protein kinase activity"/>
    <property type="evidence" value="ECO:0007669"/>
    <property type="project" value="InterPro"/>
</dbReference>
<feature type="domain" description="Protein kinase" evidence="8">
    <location>
        <begin position="108"/>
        <end position="380"/>
    </location>
</feature>
<evidence type="ECO:0000256" key="2">
    <source>
        <dbReference type="ARBA" id="ARBA00022692"/>
    </source>
</evidence>
<evidence type="ECO:0000256" key="7">
    <source>
        <dbReference type="SAM" id="Phobius"/>
    </source>
</evidence>
<dbReference type="GO" id="GO:0012505">
    <property type="term" value="C:endomembrane system"/>
    <property type="evidence" value="ECO:0007669"/>
    <property type="project" value="UniProtKB-SubCell"/>
</dbReference>
<dbReference type="Gene3D" id="3.30.200.20">
    <property type="entry name" value="Phosphorylase Kinase, domain 1"/>
    <property type="match status" value="1"/>
</dbReference>